<gene>
    <name evidence="1" type="ORF">ABEG18_12380</name>
</gene>
<protein>
    <recommendedName>
        <fullName evidence="2">DUF748 domain-containing protein</fullName>
    </recommendedName>
</protein>
<reference evidence="1" key="1">
    <citation type="submission" date="2024-05" db="EMBL/GenBank/DDBJ databases">
        <authorList>
            <person name="Kim S."/>
            <person name="Heo J."/>
            <person name="Choi H."/>
            <person name="Choi Y."/>
            <person name="Kwon S.-W."/>
            <person name="Kim Y."/>
        </authorList>
    </citation>
    <scope>NUCLEOTIDE SEQUENCE</scope>
    <source>
        <strain evidence="1">KACC 23698</strain>
    </source>
</reference>
<dbReference type="EMBL" id="CP157484">
    <property type="protein sequence ID" value="XBO41512.1"/>
    <property type="molecule type" value="Genomic_DNA"/>
</dbReference>
<evidence type="ECO:0008006" key="2">
    <source>
        <dbReference type="Google" id="ProtNLM"/>
    </source>
</evidence>
<accession>A0AAU7JMA5</accession>
<dbReference type="AlphaFoldDB" id="A0AAU7JMA5"/>
<sequence>MRATRWKTLAGGVSLAVVAAHLGAQSVIRADIARALPASAQAAAIEVDPWSGRIILAGLSWSGPDGLRVSVGRATAVGGLAFVGPARAADAVTLENVKVETGGASYEMKRVELTGATATRDEVAALFDASSATPLYQRLARITAEQIAIPELVTTRKMADQSSTVTYRDIRLVGVDKGAIKSMAASGGSFDTRRNDDSISGTVGPMAGVDIDATLVARIYGAKAEPGDAEMKLIYGGFTVDAVKGSSAKGGEFTIGRLAFKNVRGRPTQEPWLPFLTEFAGKGDVAKLPPQERARFVRGLTDILDAIAVESAEAANLTVTSPASSKDKAVVKVARLGYAGAAMGRPNDLRLEGLDVAAPDGYGRIGTISQTGWSFRTTLDALRATVGDPDADLSAIDPRAFIPDLGTFAIRDVDLNVPDKKARETDPAAPNIRVGFKSFEVAAQAPVKGVPTALRIGLDRMTMAIPPGTKEEGLRDLLAMGYKDLDVTMGLDGRWNENAAEFNIGQIALQGVNMGSLAVKGVLGNVSRDVFAGDSATAQVALLGATVKQVGFTLENKGLAEKLLEREARRQKKSVDQLRKELGGAAQIGIPAMLGGSPNAKALGSAVAKFLLKPGRLTVTATAHDPGGLGFADFAMAQGDPAALLEQIDLAARAE</sequence>
<organism evidence="1">
    <name type="scientific">Alsobacter sp. KACC 23698</name>
    <dbReference type="NCBI Taxonomy" id="3149229"/>
    <lineage>
        <taxon>Bacteria</taxon>
        <taxon>Pseudomonadati</taxon>
        <taxon>Pseudomonadota</taxon>
        <taxon>Alphaproteobacteria</taxon>
        <taxon>Hyphomicrobiales</taxon>
        <taxon>Alsobacteraceae</taxon>
        <taxon>Alsobacter</taxon>
    </lineage>
</organism>
<evidence type="ECO:0000313" key="1">
    <source>
        <dbReference type="EMBL" id="XBO41512.1"/>
    </source>
</evidence>
<dbReference type="RefSeq" id="WP_406858367.1">
    <property type="nucleotide sequence ID" value="NZ_CP157484.1"/>
</dbReference>
<name>A0AAU7JMA5_9HYPH</name>
<proteinExistence type="predicted"/>